<evidence type="ECO:0000313" key="3">
    <source>
        <dbReference type="Proteomes" id="UP001054945"/>
    </source>
</evidence>
<organism evidence="2 3">
    <name type="scientific">Caerostris extrusa</name>
    <name type="common">Bark spider</name>
    <name type="synonym">Caerostris bankana</name>
    <dbReference type="NCBI Taxonomy" id="172846"/>
    <lineage>
        <taxon>Eukaryota</taxon>
        <taxon>Metazoa</taxon>
        <taxon>Ecdysozoa</taxon>
        <taxon>Arthropoda</taxon>
        <taxon>Chelicerata</taxon>
        <taxon>Arachnida</taxon>
        <taxon>Araneae</taxon>
        <taxon>Araneomorphae</taxon>
        <taxon>Entelegynae</taxon>
        <taxon>Araneoidea</taxon>
        <taxon>Araneidae</taxon>
        <taxon>Caerostris</taxon>
    </lineage>
</organism>
<keyword evidence="3" id="KW-1185">Reference proteome</keyword>
<feature type="compositionally biased region" description="Polar residues" evidence="1">
    <location>
        <begin position="37"/>
        <end position="47"/>
    </location>
</feature>
<name>A0AAV4SXD8_CAEEX</name>
<protein>
    <submittedName>
        <fullName evidence="2">Uncharacterized protein</fullName>
    </submittedName>
</protein>
<reference evidence="2 3" key="1">
    <citation type="submission" date="2021-06" db="EMBL/GenBank/DDBJ databases">
        <title>Caerostris extrusa draft genome.</title>
        <authorList>
            <person name="Kono N."/>
            <person name="Arakawa K."/>
        </authorList>
    </citation>
    <scope>NUCLEOTIDE SEQUENCE [LARGE SCALE GENOMIC DNA]</scope>
</reference>
<feature type="compositionally biased region" description="Basic and acidic residues" evidence="1">
    <location>
        <begin position="25"/>
        <end position="34"/>
    </location>
</feature>
<gene>
    <name evidence="2" type="ORF">CEXT_727991</name>
</gene>
<accession>A0AAV4SXD8</accession>
<proteinExistence type="predicted"/>
<feature type="region of interest" description="Disordered" evidence="1">
    <location>
        <begin position="174"/>
        <end position="200"/>
    </location>
</feature>
<sequence>MNKQKPAFHVRNKVRLFLESRKWGGGSWKEEQHRKSGSQTKGKSGLSQIRAKKRILGCFREFRANASDGCRSLTKHSNGPSSRGVERPCAPMRRGASELRKPTVVHPPPHMRRQVRGRQGLSLHQFGLPNHRLIVINIIIRRSSELIILAALPPLPPRPSSLLFLKKGFPSALESQETRRPRTLPAFCSAGSPCPSSRSQDGLFKTVNVDSLSKKAFGRKDNIRNEKKK</sequence>
<dbReference type="AlphaFoldDB" id="A0AAV4SXD8"/>
<feature type="region of interest" description="Disordered" evidence="1">
    <location>
        <begin position="25"/>
        <end position="47"/>
    </location>
</feature>
<evidence type="ECO:0000256" key="1">
    <source>
        <dbReference type="SAM" id="MobiDB-lite"/>
    </source>
</evidence>
<evidence type="ECO:0000313" key="2">
    <source>
        <dbReference type="EMBL" id="GIY37160.1"/>
    </source>
</evidence>
<comment type="caution">
    <text evidence="2">The sequence shown here is derived from an EMBL/GenBank/DDBJ whole genome shotgun (WGS) entry which is preliminary data.</text>
</comment>
<feature type="region of interest" description="Disordered" evidence="1">
    <location>
        <begin position="70"/>
        <end position="89"/>
    </location>
</feature>
<dbReference type="Proteomes" id="UP001054945">
    <property type="component" value="Unassembled WGS sequence"/>
</dbReference>
<dbReference type="EMBL" id="BPLR01010130">
    <property type="protein sequence ID" value="GIY37160.1"/>
    <property type="molecule type" value="Genomic_DNA"/>
</dbReference>